<feature type="domain" description="Thioredoxin" evidence="1">
    <location>
        <begin position="281"/>
        <end position="406"/>
    </location>
</feature>
<keyword evidence="2" id="KW-0413">Isomerase</keyword>
<proteinExistence type="predicted"/>
<dbReference type="InterPro" id="IPR051063">
    <property type="entry name" value="PDI"/>
</dbReference>
<sequence length="653" mass="74338">MKGKSTIVTINCSDAKKLCKKFKAPSSEIHIKHFKDGEFNRDYDRKYTVKSMVKFLQDPKGDIPWEEDPDAENVVHIDSEQNLNKMLKKQKLPMLLMFYAPWCGFCKRFKPEFAAAAKELKGKAILAGIDVDQPQFLQLRISYNITGFPTTYYFENGKVLYQYGGENTQAGIIKWMADPGPPKEQEQESAWSDIESDVEHLTEDTFDEFLQTHSSVLVMFYAPWCGHYGYLAAVDATKEVKLGERFKVSGYPTVKYFKDGEFLWDYNERKKEQIISFMKDPKEPPPPPPPEPNWEEVESDVVHLTTDTFKTFLRKKKHTLVMFYAPWCGHCKKAKPEFQTAASQFKEDTKVAYCAIDCTKHTPVCNANDVKGYPTLKYFNYGKNPQDYMGGRSADDFTKFMSSLAGIPKTSSSPQEALFEKLLGYVNKDIHYLSSSVFDSFIQEYRSALVMFYNANNLDKNLAKEFSIAASRLKEERIPGVLAVVDGVADVALASRFDIVSFATSKNGSPMIDCVAKNAHEMVVFMKDPPESVAQINWASGLSRVIHPNSDQFVELLQTHANVFTAFYTENCVGCEEMKSEFMFAANAMKNDNTLVFAALNCASYHDLCTSHKVKSYPSLKLFEHGKFSKDFNKKPVRANFINFIHGKQRDEL</sequence>
<dbReference type="GO" id="GO:0005783">
    <property type="term" value="C:endoplasmic reticulum"/>
    <property type="evidence" value="ECO:0007669"/>
    <property type="project" value="TreeGrafter"/>
</dbReference>
<dbReference type="EC" id="5.3.4.1" evidence="2"/>
<dbReference type="PANTHER" id="PTHR45672">
    <property type="entry name" value="PROTEIN DISULFIDE-ISOMERASE C17H9.14C-RELATED"/>
    <property type="match status" value="1"/>
</dbReference>
<dbReference type="PRINTS" id="PR00421">
    <property type="entry name" value="THIOREDOXIN"/>
</dbReference>
<evidence type="ECO:0000313" key="3">
    <source>
        <dbReference type="Proteomes" id="UP000597762"/>
    </source>
</evidence>
<dbReference type="PROSITE" id="PS51352">
    <property type="entry name" value="THIOREDOXIN_2"/>
    <property type="match status" value="2"/>
</dbReference>
<comment type="caution">
    <text evidence="2">The sequence shown here is derived from an EMBL/GenBank/DDBJ whole genome shotgun (WGS) entry which is preliminary data.</text>
</comment>
<feature type="domain" description="Thioredoxin" evidence="1">
    <location>
        <begin position="54"/>
        <end position="181"/>
    </location>
</feature>
<keyword evidence="3" id="KW-1185">Reference proteome</keyword>
<dbReference type="InterPro" id="IPR046374">
    <property type="entry name" value="PDI_a_PDIR"/>
</dbReference>
<dbReference type="EMBL" id="CAHIKZ030002205">
    <property type="protein sequence ID" value="CAE1282782.1"/>
    <property type="molecule type" value="Genomic_DNA"/>
</dbReference>
<dbReference type="AlphaFoldDB" id="A0A812CUE5"/>
<dbReference type="PANTHER" id="PTHR45672:SF2">
    <property type="entry name" value="PROTEIN DISULFIDE-ISOMERASE A5"/>
    <property type="match status" value="1"/>
</dbReference>
<dbReference type="CDD" id="cd02961">
    <property type="entry name" value="PDI_a_family"/>
    <property type="match status" value="2"/>
</dbReference>
<dbReference type="SUPFAM" id="SSF52833">
    <property type="entry name" value="Thioredoxin-like"/>
    <property type="match status" value="5"/>
</dbReference>
<dbReference type="Proteomes" id="UP000597762">
    <property type="component" value="Unassembled WGS sequence"/>
</dbReference>
<dbReference type="Pfam" id="PF00085">
    <property type="entry name" value="Thioredoxin"/>
    <property type="match status" value="4"/>
</dbReference>
<evidence type="ECO:0000259" key="1">
    <source>
        <dbReference type="PROSITE" id="PS51352"/>
    </source>
</evidence>
<dbReference type="GO" id="GO:0006457">
    <property type="term" value="P:protein folding"/>
    <property type="evidence" value="ECO:0007669"/>
    <property type="project" value="TreeGrafter"/>
</dbReference>
<protein>
    <submittedName>
        <fullName evidence="2">PDIA5</fullName>
        <ecNumber evidence="2">5.3.4.1</ecNumber>
    </submittedName>
</protein>
<dbReference type="OrthoDB" id="10264505at2759"/>
<dbReference type="CDD" id="cd02997">
    <property type="entry name" value="PDI_a_PDIR"/>
    <property type="match status" value="2"/>
</dbReference>
<organism evidence="2 3">
    <name type="scientific">Acanthosepion pharaonis</name>
    <name type="common">Pharaoh cuttlefish</name>
    <name type="synonym">Sepia pharaonis</name>
    <dbReference type="NCBI Taxonomy" id="158019"/>
    <lineage>
        <taxon>Eukaryota</taxon>
        <taxon>Metazoa</taxon>
        <taxon>Spiralia</taxon>
        <taxon>Lophotrochozoa</taxon>
        <taxon>Mollusca</taxon>
        <taxon>Cephalopoda</taxon>
        <taxon>Coleoidea</taxon>
        <taxon>Decapodiformes</taxon>
        <taxon>Sepiida</taxon>
        <taxon>Sepiina</taxon>
        <taxon>Sepiidae</taxon>
        <taxon>Acanthosepion</taxon>
    </lineage>
</organism>
<dbReference type="InterPro" id="IPR013766">
    <property type="entry name" value="Thioredoxin_domain"/>
</dbReference>
<gene>
    <name evidence="2" type="ORF">SPHA_43666</name>
</gene>
<name>A0A812CUE5_ACAPH</name>
<evidence type="ECO:0000313" key="2">
    <source>
        <dbReference type="EMBL" id="CAE1282782.1"/>
    </source>
</evidence>
<accession>A0A812CUE5</accession>
<dbReference type="Gene3D" id="3.40.30.10">
    <property type="entry name" value="Glutaredoxin"/>
    <property type="match status" value="6"/>
</dbReference>
<dbReference type="InterPro" id="IPR036249">
    <property type="entry name" value="Thioredoxin-like_sf"/>
</dbReference>
<dbReference type="GO" id="GO:0003756">
    <property type="term" value="F:protein disulfide isomerase activity"/>
    <property type="evidence" value="ECO:0007669"/>
    <property type="project" value="UniProtKB-EC"/>
</dbReference>
<reference evidence="2" key="1">
    <citation type="submission" date="2021-01" db="EMBL/GenBank/DDBJ databases">
        <authorList>
            <person name="Li R."/>
            <person name="Bekaert M."/>
        </authorList>
    </citation>
    <scope>NUCLEOTIDE SEQUENCE</scope>
    <source>
        <strain evidence="2">Farmed</strain>
    </source>
</reference>